<name>A0A0N9P973_9VIRU</name>
<gene>
    <name evidence="1" type="ORF">PMV_387</name>
</gene>
<sequence length="82" mass="9633">MNSEDICERFNSFLSERGEGTHPFRGNLHDCYTRKRVDTEGRDVVAVESSQCNWSNLLNYVTIRGEKNPKKQGHFYLDERCF</sequence>
<proteinExistence type="predicted"/>
<evidence type="ECO:0000313" key="1">
    <source>
        <dbReference type="EMBL" id="ALH07085.1"/>
    </source>
</evidence>
<organism evidence="1 2">
    <name type="scientific">Port-miou virus</name>
    <dbReference type="NCBI Taxonomy" id="1733873"/>
    <lineage>
        <taxon>Viruses</taxon>
        <taxon>Varidnaviria</taxon>
        <taxon>Bamfordvirae</taxon>
        <taxon>Nucleocytoviricota</taxon>
        <taxon>Megaviricetes</taxon>
        <taxon>Pimascovirales</taxon>
        <taxon>Pimascovirales incertae sedis</taxon>
        <taxon>Marseilleviridae</taxon>
        <taxon>Losannavirus</taxon>
        <taxon>Losannavirus lausannense</taxon>
        <taxon>Lausannevirus</taxon>
    </lineage>
</organism>
<protein>
    <submittedName>
        <fullName evidence="1">Uncharacterized protein</fullName>
    </submittedName>
</protein>
<dbReference type="Proteomes" id="UP000319438">
    <property type="component" value="Segment"/>
</dbReference>
<evidence type="ECO:0000313" key="2">
    <source>
        <dbReference type="Proteomes" id="UP000319438"/>
    </source>
</evidence>
<dbReference type="EMBL" id="KT428292">
    <property type="protein sequence ID" value="ALH07085.1"/>
    <property type="molecule type" value="Genomic_DNA"/>
</dbReference>
<accession>A0A0N9P973</accession>
<reference evidence="1" key="1">
    <citation type="journal article" date="2015" name="Genome Announc.">
        <title>Complete Genome Sequence of a New Member of the Marseilleviridae Recovered from the Brackish Submarine Spring in the Cassis Port-Miou Calanque, France.</title>
        <authorList>
            <person name="Doutre G."/>
            <person name="Arfib B."/>
            <person name="Rochette P."/>
            <person name="Claverie J.M."/>
            <person name="Bonin P."/>
            <person name="Abergel C."/>
        </authorList>
    </citation>
    <scope>NUCLEOTIDE SEQUENCE [LARGE SCALE GENOMIC DNA]</scope>
    <source>
        <strain evidence="1">1</strain>
    </source>
</reference>